<evidence type="ECO:0000313" key="4">
    <source>
        <dbReference type="Proteomes" id="UP001153954"/>
    </source>
</evidence>
<gene>
    <name evidence="3" type="ORF">EEDITHA_LOCUS15394</name>
</gene>
<dbReference type="PANTHER" id="PTHR18911:SF5">
    <property type="entry name" value="COILED-COIL DOMAIN-CONTAINING PROTEIN 186"/>
    <property type="match status" value="1"/>
</dbReference>
<dbReference type="GO" id="GO:0099518">
    <property type="term" value="P:vesicle cytoskeletal trafficking"/>
    <property type="evidence" value="ECO:0007669"/>
    <property type="project" value="TreeGrafter"/>
</dbReference>
<evidence type="ECO:0000313" key="3">
    <source>
        <dbReference type="EMBL" id="CAH2100543.1"/>
    </source>
</evidence>
<feature type="region of interest" description="Disordered" evidence="2">
    <location>
        <begin position="322"/>
        <end position="345"/>
    </location>
</feature>
<evidence type="ECO:0008006" key="5">
    <source>
        <dbReference type="Google" id="ProtNLM"/>
    </source>
</evidence>
<keyword evidence="4" id="KW-1185">Reference proteome</keyword>
<feature type="coiled-coil region" evidence="1">
    <location>
        <begin position="589"/>
        <end position="616"/>
    </location>
</feature>
<feature type="compositionally biased region" description="Low complexity" evidence="2">
    <location>
        <begin position="430"/>
        <end position="448"/>
    </location>
</feature>
<proteinExistence type="predicted"/>
<dbReference type="EMBL" id="CAKOGL010000023">
    <property type="protein sequence ID" value="CAH2100543.1"/>
    <property type="molecule type" value="Genomic_DNA"/>
</dbReference>
<feature type="compositionally biased region" description="Polar residues" evidence="2">
    <location>
        <begin position="334"/>
        <end position="344"/>
    </location>
</feature>
<sequence>MCKRAEQALKEKDAAVMRYASTECAAIEAKKAAEAATKSERAAIAEKDLATAKLKTAREEKQRICQLYDDKCHELQNSEREVSKIREEMKEIEGRLKWTQSKLRMEMDVCKDSQEKVEKLTQQVAELEAAKEAAIVNATDSIRAKQLESDLKEIQATLILCRHEKDDLEKRLNTALQQLDTCKKERDEASTALALAKEQSKGMILMKLTDEHDSKDALYRLYVVHAGITLTWREYCTIESLQQSNVRLEEEAAELAALRAQAALADTLGAQLQRETERAWTAEQALSAERARAETCLRREASALEHAARLTAAHVQERARAAEHEAKAQALAADNTSLRESVQTLEEEARKLRSALEDESDRRNKENRVLARKVAELTEEVAEANKKLEYEQGENNVLKKKHSSAIKELNRELHRAMKRIEILEAKLPQTDSTSTRTDSVSSLSSSDSPQEERVQNGHTDTLPDVQIKGPSFDKLFSKPDRRALVERIVSLQRAAAARAERCEFLQEHCAALTRELRLKTRLLRVALPALPPAALASGAAERHKSEIAQLGGGAMAAVWGGDPGGMTLELSLEMNKRLQAVLEDTLLKNITLKENMDTLGEEISRLREQVKSYENK</sequence>
<reference evidence="3" key="1">
    <citation type="submission" date="2022-03" db="EMBL/GenBank/DDBJ databases">
        <authorList>
            <person name="Tunstrom K."/>
        </authorList>
    </citation>
    <scope>NUCLEOTIDE SEQUENCE</scope>
</reference>
<comment type="caution">
    <text evidence="3">The sequence shown here is derived from an EMBL/GenBank/DDBJ whole genome shotgun (WGS) entry which is preliminary data.</text>
</comment>
<dbReference type="PANTHER" id="PTHR18911">
    <property type="entry name" value="CTCL TUMOR ANTIGEN HD-CL-01"/>
    <property type="match status" value="1"/>
</dbReference>
<evidence type="ECO:0000256" key="1">
    <source>
        <dbReference type="SAM" id="Coils"/>
    </source>
</evidence>
<dbReference type="AlphaFoldDB" id="A0AAU9UN21"/>
<dbReference type="InterPro" id="IPR038830">
    <property type="entry name" value="CCDC186"/>
</dbReference>
<protein>
    <recommendedName>
        <fullName evidence="5">Coiled-coil domain-containing protein 186</fullName>
    </recommendedName>
</protein>
<evidence type="ECO:0000256" key="2">
    <source>
        <dbReference type="SAM" id="MobiDB-lite"/>
    </source>
</evidence>
<keyword evidence="1" id="KW-0175">Coiled coil</keyword>
<dbReference type="GO" id="GO:0031267">
    <property type="term" value="F:small GTPase binding"/>
    <property type="evidence" value="ECO:0007669"/>
    <property type="project" value="TreeGrafter"/>
</dbReference>
<organism evidence="3 4">
    <name type="scientific">Euphydryas editha</name>
    <name type="common">Edith's checkerspot</name>
    <dbReference type="NCBI Taxonomy" id="104508"/>
    <lineage>
        <taxon>Eukaryota</taxon>
        <taxon>Metazoa</taxon>
        <taxon>Ecdysozoa</taxon>
        <taxon>Arthropoda</taxon>
        <taxon>Hexapoda</taxon>
        <taxon>Insecta</taxon>
        <taxon>Pterygota</taxon>
        <taxon>Neoptera</taxon>
        <taxon>Endopterygota</taxon>
        <taxon>Lepidoptera</taxon>
        <taxon>Glossata</taxon>
        <taxon>Ditrysia</taxon>
        <taxon>Papilionoidea</taxon>
        <taxon>Nymphalidae</taxon>
        <taxon>Nymphalinae</taxon>
        <taxon>Euphydryas</taxon>
    </lineage>
</organism>
<dbReference type="GO" id="GO:0005802">
    <property type="term" value="C:trans-Golgi network"/>
    <property type="evidence" value="ECO:0007669"/>
    <property type="project" value="TreeGrafter"/>
</dbReference>
<feature type="region of interest" description="Disordered" evidence="2">
    <location>
        <begin position="424"/>
        <end position="466"/>
    </location>
</feature>
<accession>A0AAU9UN21</accession>
<feature type="coiled-coil region" evidence="1">
    <location>
        <begin position="68"/>
        <end position="199"/>
    </location>
</feature>
<dbReference type="Proteomes" id="UP001153954">
    <property type="component" value="Unassembled WGS sequence"/>
</dbReference>
<name>A0AAU9UN21_EUPED</name>